<evidence type="ECO:0000313" key="3">
    <source>
        <dbReference type="Proteomes" id="UP000242258"/>
    </source>
</evidence>
<dbReference type="Proteomes" id="UP000242258">
    <property type="component" value="Unassembled WGS sequence"/>
</dbReference>
<protein>
    <recommendedName>
        <fullName evidence="4">Nitrite reductase</fullName>
    </recommendedName>
</protein>
<evidence type="ECO:0000313" key="2">
    <source>
        <dbReference type="EMBL" id="OEY70732.1"/>
    </source>
</evidence>
<keyword evidence="1" id="KW-0175">Coiled coil</keyword>
<evidence type="ECO:0008006" key="4">
    <source>
        <dbReference type="Google" id="ProtNLM"/>
    </source>
</evidence>
<dbReference type="EMBL" id="MKEK01000001">
    <property type="protein sequence ID" value="OEY70732.1"/>
    <property type="molecule type" value="Genomic_DNA"/>
</dbReference>
<gene>
    <name evidence="2" type="ORF">BI198_15060</name>
</gene>
<sequence>MGPFEIAAIAIIGGLAYSAYEVHSKNKNKVSSKDVDDLKLELNNVKQRVATLESIVTDKSYQLKEQIDRLK</sequence>
<comment type="caution">
    <text evidence="2">The sequence shown here is derived from an EMBL/GenBank/DDBJ whole genome shotgun (WGS) entry which is preliminary data.</text>
</comment>
<dbReference type="OrthoDB" id="5772882at2"/>
<dbReference type="STRING" id="1628148.BI198_15060"/>
<dbReference type="AlphaFoldDB" id="A0A1E7Q957"/>
<dbReference type="RefSeq" id="WP_070050287.1">
    <property type="nucleotide sequence ID" value="NZ_CBCSDO010000002.1"/>
</dbReference>
<name>A0A1E7Q957_9GAMM</name>
<accession>A0A1E7Q957</accession>
<proteinExistence type="predicted"/>
<evidence type="ECO:0000256" key="1">
    <source>
        <dbReference type="SAM" id="Coils"/>
    </source>
</evidence>
<organism evidence="2 3">
    <name type="scientific">Rheinheimera salexigens</name>
    <dbReference type="NCBI Taxonomy" id="1628148"/>
    <lineage>
        <taxon>Bacteria</taxon>
        <taxon>Pseudomonadati</taxon>
        <taxon>Pseudomonadota</taxon>
        <taxon>Gammaproteobacteria</taxon>
        <taxon>Chromatiales</taxon>
        <taxon>Chromatiaceae</taxon>
        <taxon>Rheinheimera</taxon>
    </lineage>
</organism>
<feature type="coiled-coil region" evidence="1">
    <location>
        <begin position="28"/>
        <end position="55"/>
    </location>
</feature>
<reference evidence="3" key="1">
    <citation type="submission" date="2016-09" db="EMBL/GenBank/DDBJ databases">
        <authorList>
            <person name="Wan X."/>
            <person name="Hou S."/>
        </authorList>
    </citation>
    <scope>NUCLEOTIDE SEQUENCE [LARGE SCALE GENOMIC DNA]</scope>
    <source>
        <strain evidence="3">KH87</strain>
    </source>
</reference>
<keyword evidence="3" id="KW-1185">Reference proteome</keyword>